<organism evidence="2 3">
    <name type="scientific">Paenibacillus pini JCM 16418</name>
    <dbReference type="NCBI Taxonomy" id="1236976"/>
    <lineage>
        <taxon>Bacteria</taxon>
        <taxon>Bacillati</taxon>
        <taxon>Bacillota</taxon>
        <taxon>Bacilli</taxon>
        <taxon>Bacillales</taxon>
        <taxon>Paenibacillaceae</taxon>
        <taxon>Paenibacillus</taxon>
    </lineage>
</organism>
<dbReference type="AlphaFoldDB" id="W7Z114"/>
<gene>
    <name evidence="2" type="ORF">JCM16418_4890</name>
</gene>
<evidence type="ECO:0000313" key="3">
    <source>
        <dbReference type="Proteomes" id="UP000019364"/>
    </source>
</evidence>
<proteinExistence type="predicted"/>
<keyword evidence="3" id="KW-1185">Reference proteome</keyword>
<dbReference type="Pfam" id="PF00144">
    <property type="entry name" value="Beta-lactamase"/>
    <property type="match status" value="1"/>
</dbReference>
<accession>W7Z114</accession>
<reference evidence="2 3" key="1">
    <citation type="journal article" date="2014" name="Genome Announc.">
        <title>Draft Genome Sequence of Paenibacillus pini JCM 16418T, Isolated from the Rhizosphere of Pine Tree.</title>
        <authorList>
            <person name="Yuki M."/>
            <person name="Oshima K."/>
            <person name="Suda W."/>
            <person name="Oshida Y."/>
            <person name="Kitamura K."/>
            <person name="Iida Y."/>
            <person name="Hattori M."/>
            <person name="Ohkuma M."/>
        </authorList>
    </citation>
    <scope>NUCLEOTIDE SEQUENCE [LARGE SCALE GENOMIC DNA]</scope>
    <source>
        <strain evidence="2 3">JCM 16418</strain>
    </source>
</reference>
<dbReference type="STRING" id="1236976.JCM16418_4890"/>
<evidence type="ECO:0000313" key="2">
    <source>
        <dbReference type="EMBL" id="GAF10671.1"/>
    </source>
</evidence>
<dbReference type="RefSeq" id="WP_036653288.1">
    <property type="nucleotide sequence ID" value="NZ_BAVZ01000031.1"/>
</dbReference>
<dbReference type="InterPro" id="IPR050491">
    <property type="entry name" value="AmpC-like"/>
</dbReference>
<dbReference type="eggNOG" id="COG1680">
    <property type="taxonomic scope" value="Bacteria"/>
</dbReference>
<dbReference type="PANTHER" id="PTHR46825">
    <property type="entry name" value="D-ALANYL-D-ALANINE-CARBOXYPEPTIDASE/ENDOPEPTIDASE AMPH"/>
    <property type="match status" value="1"/>
</dbReference>
<dbReference type="EMBL" id="BAVZ01000031">
    <property type="protein sequence ID" value="GAF10671.1"/>
    <property type="molecule type" value="Genomic_DNA"/>
</dbReference>
<dbReference type="OrthoDB" id="9803467at2"/>
<protein>
    <recommendedName>
        <fullName evidence="1">Beta-lactamase-related domain-containing protein</fullName>
    </recommendedName>
</protein>
<name>W7Z114_9BACL</name>
<dbReference type="Proteomes" id="UP000019364">
    <property type="component" value="Unassembled WGS sequence"/>
</dbReference>
<dbReference type="PANTHER" id="PTHR46825:SF9">
    <property type="entry name" value="BETA-LACTAMASE-RELATED DOMAIN-CONTAINING PROTEIN"/>
    <property type="match status" value="1"/>
</dbReference>
<dbReference type="Gene3D" id="3.40.710.10">
    <property type="entry name" value="DD-peptidase/beta-lactamase superfamily"/>
    <property type="match status" value="1"/>
</dbReference>
<dbReference type="InterPro" id="IPR001466">
    <property type="entry name" value="Beta-lactam-related"/>
</dbReference>
<sequence>MINSLEIMIDEEIRSNDFPVGGAVVVIKDGNAVYSKGFGKARIDVEDRAFTPDTIISIQSISKSFTVASLLHLVDEGNLDLDAPLIKYLPYFRTTEKQKSDLITVKHLLSHTAGFSGEIGIGNLACPNIAEFSVYTELKKQVRVTDDILHSIHNREEITRFFKSVTLANSPGFEWNYCTDAYIIAADLFEKVSGLNWNDYMEEKIFNTLKLTRTTLSAEKVQQDEDHADYYTNNGQILVNTEKFDLNSDMFNSPFPMNSLGAPMGFIYSSANDLGTYLSSYMGQPTILPRNLVDQLQEPIWRFDDETGYSLGWGTRRQKNYNIIEHGGGFPGVSTYVCVATSEKVAVAVVSNHDQTPTKEICYRVMDVLCSEF</sequence>
<comment type="caution">
    <text evidence="2">The sequence shown here is derived from an EMBL/GenBank/DDBJ whole genome shotgun (WGS) entry which is preliminary data.</text>
</comment>
<feature type="domain" description="Beta-lactamase-related" evidence="1">
    <location>
        <begin position="21"/>
        <end position="358"/>
    </location>
</feature>
<evidence type="ECO:0000259" key="1">
    <source>
        <dbReference type="Pfam" id="PF00144"/>
    </source>
</evidence>
<dbReference type="InterPro" id="IPR012338">
    <property type="entry name" value="Beta-lactam/transpept-like"/>
</dbReference>
<dbReference type="SUPFAM" id="SSF56601">
    <property type="entry name" value="beta-lactamase/transpeptidase-like"/>
    <property type="match status" value="1"/>
</dbReference>